<feature type="domain" description="HTH araC/xylS-type" evidence="4">
    <location>
        <begin position="25"/>
        <end position="123"/>
    </location>
</feature>
<dbReference type="SMART" id="SM00342">
    <property type="entry name" value="HTH_ARAC"/>
    <property type="match status" value="1"/>
</dbReference>
<dbReference type="PRINTS" id="PR00032">
    <property type="entry name" value="HTHARAC"/>
</dbReference>
<dbReference type="PANTHER" id="PTHR47893:SF1">
    <property type="entry name" value="REGULATORY PROTEIN PCHR"/>
    <property type="match status" value="1"/>
</dbReference>
<evidence type="ECO:0000256" key="2">
    <source>
        <dbReference type="ARBA" id="ARBA00023125"/>
    </source>
</evidence>
<dbReference type="PROSITE" id="PS01124">
    <property type="entry name" value="HTH_ARAC_FAMILY_2"/>
    <property type="match status" value="1"/>
</dbReference>
<dbReference type="SUPFAM" id="SSF46689">
    <property type="entry name" value="Homeodomain-like"/>
    <property type="match status" value="2"/>
</dbReference>
<evidence type="ECO:0000313" key="6">
    <source>
        <dbReference type="Proteomes" id="UP001223586"/>
    </source>
</evidence>
<proteinExistence type="predicted"/>
<comment type="caution">
    <text evidence="5">The sequence shown here is derived from an EMBL/GenBank/DDBJ whole genome shotgun (WGS) entry which is preliminary data.</text>
</comment>
<gene>
    <name evidence="5" type="ORF">J2S08_002443</name>
</gene>
<organism evidence="5 6">
    <name type="scientific">Bacillus chungangensis</name>
    <dbReference type="NCBI Taxonomy" id="587633"/>
    <lineage>
        <taxon>Bacteria</taxon>
        <taxon>Bacillati</taxon>
        <taxon>Bacillota</taxon>
        <taxon>Bacilli</taxon>
        <taxon>Bacillales</taxon>
        <taxon>Bacillaceae</taxon>
        <taxon>Bacillus</taxon>
    </lineage>
</organism>
<dbReference type="EMBL" id="JAUSTT010000014">
    <property type="protein sequence ID" value="MDQ0176585.1"/>
    <property type="molecule type" value="Genomic_DNA"/>
</dbReference>
<dbReference type="Proteomes" id="UP001223586">
    <property type="component" value="Unassembled WGS sequence"/>
</dbReference>
<dbReference type="InterPro" id="IPR053142">
    <property type="entry name" value="PchR_regulatory_protein"/>
</dbReference>
<dbReference type="PANTHER" id="PTHR47893">
    <property type="entry name" value="REGULATORY PROTEIN PCHR"/>
    <property type="match status" value="1"/>
</dbReference>
<dbReference type="Gene3D" id="1.10.10.60">
    <property type="entry name" value="Homeodomain-like"/>
    <property type="match status" value="2"/>
</dbReference>
<dbReference type="InterPro" id="IPR018060">
    <property type="entry name" value="HTH_AraC"/>
</dbReference>
<protein>
    <submittedName>
        <fullName evidence="5">AraC-like DNA-binding protein</fullName>
    </submittedName>
</protein>
<evidence type="ECO:0000313" key="5">
    <source>
        <dbReference type="EMBL" id="MDQ0176585.1"/>
    </source>
</evidence>
<evidence type="ECO:0000259" key="4">
    <source>
        <dbReference type="PROSITE" id="PS01124"/>
    </source>
</evidence>
<dbReference type="InterPro" id="IPR009057">
    <property type="entry name" value="Homeodomain-like_sf"/>
</dbReference>
<dbReference type="Pfam" id="PF12833">
    <property type="entry name" value="HTH_18"/>
    <property type="match status" value="1"/>
</dbReference>
<keyword evidence="3" id="KW-0804">Transcription</keyword>
<dbReference type="RefSeq" id="WP_307229854.1">
    <property type="nucleotide sequence ID" value="NZ_JAUSTT010000014.1"/>
</dbReference>
<reference evidence="5 6" key="1">
    <citation type="submission" date="2023-07" db="EMBL/GenBank/DDBJ databases">
        <title>Genomic Encyclopedia of Type Strains, Phase IV (KMG-IV): sequencing the most valuable type-strain genomes for metagenomic binning, comparative biology and taxonomic classification.</title>
        <authorList>
            <person name="Goeker M."/>
        </authorList>
    </citation>
    <scope>NUCLEOTIDE SEQUENCE [LARGE SCALE GENOMIC DNA]</scope>
    <source>
        <strain evidence="5 6">DSM 23837</strain>
    </source>
</reference>
<evidence type="ECO:0000256" key="1">
    <source>
        <dbReference type="ARBA" id="ARBA00023015"/>
    </source>
</evidence>
<keyword evidence="6" id="KW-1185">Reference proteome</keyword>
<keyword evidence="1" id="KW-0805">Transcription regulation</keyword>
<name>A0ABT9WTM1_9BACI</name>
<dbReference type="InterPro" id="IPR020449">
    <property type="entry name" value="Tscrpt_reg_AraC-type_HTH"/>
</dbReference>
<evidence type="ECO:0000256" key="3">
    <source>
        <dbReference type="ARBA" id="ARBA00023163"/>
    </source>
</evidence>
<keyword evidence="2" id="KW-0238">DNA-binding</keyword>
<accession>A0ABT9WTM1</accession>
<sequence>MFAAPKIHHAALRASQECRNYKRIIEIKERIEHNLGQTLIVNQLAKEFHLSPLELQEGFKQVVGSTVYRYIRQQRMKKASQLLQTTNFSITRIANEVGYDNPSKFTSAFKKIMFETPYEYRKKFQE</sequence>